<accession>A0AAE0NL28</accession>
<dbReference type="InterPro" id="IPR016181">
    <property type="entry name" value="Acyl_CoA_acyltransferase"/>
</dbReference>
<gene>
    <name evidence="2" type="ORF">B0T24DRAFT_661984</name>
</gene>
<dbReference type="PROSITE" id="PS51186">
    <property type="entry name" value="GNAT"/>
    <property type="match status" value="1"/>
</dbReference>
<dbReference type="Pfam" id="PF13508">
    <property type="entry name" value="Acetyltransf_7"/>
    <property type="match status" value="1"/>
</dbReference>
<evidence type="ECO:0000259" key="1">
    <source>
        <dbReference type="PROSITE" id="PS51186"/>
    </source>
</evidence>
<dbReference type="PANTHER" id="PTHR42791">
    <property type="entry name" value="GNAT FAMILY ACETYLTRANSFERASE"/>
    <property type="match status" value="1"/>
</dbReference>
<dbReference type="AlphaFoldDB" id="A0AAE0NL28"/>
<dbReference type="SUPFAM" id="SSF55729">
    <property type="entry name" value="Acyl-CoA N-acyltransferases (Nat)"/>
    <property type="match status" value="1"/>
</dbReference>
<reference evidence="2" key="2">
    <citation type="submission" date="2023-06" db="EMBL/GenBank/DDBJ databases">
        <authorList>
            <consortium name="Lawrence Berkeley National Laboratory"/>
            <person name="Haridas S."/>
            <person name="Hensen N."/>
            <person name="Bonometti L."/>
            <person name="Westerberg I."/>
            <person name="Brannstrom I.O."/>
            <person name="Guillou S."/>
            <person name="Cros-Aarteil S."/>
            <person name="Calhoun S."/>
            <person name="Kuo A."/>
            <person name="Mondo S."/>
            <person name="Pangilinan J."/>
            <person name="Riley R."/>
            <person name="Labutti K."/>
            <person name="Andreopoulos B."/>
            <person name="Lipzen A."/>
            <person name="Chen C."/>
            <person name="Yanf M."/>
            <person name="Daum C."/>
            <person name="Ng V."/>
            <person name="Clum A."/>
            <person name="Steindorff A."/>
            <person name="Ohm R."/>
            <person name="Martin F."/>
            <person name="Silar P."/>
            <person name="Natvig D."/>
            <person name="Lalanne C."/>
            <person name="Gautier V."/>
            <person name="Ament-Velasquez S.L."/>
            <person name="Kruys A."/>
            <person name="Hutchinson M.I."/>
            <person name="Powell A.J."/>
            <person name="Barry K."/>
            <person name="Miller A.N."/>
            <person name="Grigoriev I.V."/>
            <person name="Debuchy R."/>
            <person name="Gladieux P."/>
            <person name="Thoren M.H."/>
            <person name="Johannesson H."/>
        </authorList>
    </citation>
    <scope>NUCLEOTIDE SEQUENCE</scope>
    <source>
        <strain evidence="2">CBS 958.72</strain>
    </source>
</reference>
<dbReference type="InterPro" id="IPR052523">
    <property type="entry name" value="Trichothecene_AcTrans"/>
</dbReference>
<feature type="domain" description="N-acetyltransferase" evidence="1">
    <location>
        <begin position="125"/>
        <end position="271"/>
    </location>
</feature>
<dbReference type="GO" id="GO:0016747">
    <property type="term" value="F:acyltransferase activity, transferring groups other than amino-acyl groups"/>
    <property type="evidence" value="ECO:0007669"/>
    <property type="project" value="InterPro"/>
</dbReference>
<evidence type="ECO:0000313" key="3">
    <source>
        <dbReference type="Proteomes" id="UP001287356"/>
    </source>
</evidence>
<name>A0AAE0NL28_9PEZI</name>
<dbReference type="InterPro" id="IPR000182">
    <property type="entry name" value="GNAT_dom"/>
</dbReference>
<organism evidence="2 3">
    <name type="scientific">Lasiosphaeria ovina</name>
    <dbReference type="NCBI Taxonomy" id="92902"/>
    <lineage>
        <taxon>Eukaryota</taxon>
        <taxon>Fungi</taxon>
        <taxon>Dikarya</taxon>
        <taxon>Ascomycota</taxon>
        <taxon>Pezizomycotina</taxon>
        <taxon>Sordariomycetes</taxon>
        <taxon>Sordariomycetidae</taxon>
        <taxon>Sordariales</taxon>
        <taxon>Lasiosphaeriaceae</taxon>
        <taxon>Lasiosphaeria</taxon>
    </lineage>
</organism>
<dbReference type="Gene3D" id="3.40.630.30">
    <property type="match status" value="1"/>
</dbReference>
<evidence type="ECO:0000313" key="2">
    <source>
        <dbReference type="EMBL" id="KAK3383478.1"/>
    </source>
</evidence>
<comment type="caution">
    <text evidence="2">The sequence shown here is derived from an EMBL/GenBank/DDBJ whole genome shotgun (WGS) entry which is preliminary data.</text>
</comment>
<protein>
    <recommendedName>
        <fullName evidence="1">N-acetyltransferase domain-containing protein</fullName>
    </recommendedName>
</protein>
<proteinExistence type="predicted"/>
<sequence length="288" mass="31602">MRFSVRAAQTGDVERLLEIFAAVFQDDEIVAYVALYRAQYPVAHRETMWRTVHGLVHDACSIAMVAEVAAGVAPADVGKVVGLCQLQLTSGRRIPVRRERTCARRHLEPFEVPLVSRPRALQLCLPSRIVPEDVSVYFGQLFPTTTKPTAAPLPADPTLARATRTDRLDLLLQEEKTALAELFNQQHLNRAWTLKLLATDPQYQGRGAGSLLVGVAGTVTDLSGVPLVVSTAENARGFYARLGFELAEPVGEVCMLIGGGDDKVTVRLDGEDDEVTFWTAKQRRRAAL</sequence>
<reference evidence="2" key="1">
    <citation type="journal article" date="2023" name="Mol. Phylogenet. Evol.">
        <title>Genome-scale phylogeny and comparative genomics of the fungal order Sordariales.</title>
        <authorList>
            <person name="Hensen N."/>
            <person name="Bonometti L."/>
            <person name="Westerberg I."/>
            <person name="Brannstrom I.O."/>
            <person name="Guillou S."/>
            <person name="Cros-Aarteil S."/>
            <person name="Calhoun S."/>
            <person name="Haridas S."/>
            <person name="Kuo A."/>
            <person name="Mondo S."/>
            <person name="Pangilinan J."/>
            <person name="Riley R."/>
            <person name="LaButti K."/>
            <person name="Andreopoulos B."/>
            <person name="Lipzen A."/>
            <person name="Chen C."/>
            <person name="Yan M."/>
            <person name="Daum C."/>
            <person name="Ng V."/>
            <person name="Clum A."/>
            <person name="Steindorff A."/>
            <person name="Ohm R.A."/>
            <person name="Martin F."/>
            <person name="Silar P."/>
            <person name="Natvig D.O."/>
            <person name="Lalanne C."/>
            <person name="Gautier V."/>
            <person name="Ament-Velasquez S.L."/>
            <person name="Kruys A."/>
            <person name="Hutchinson M.I."/>
            <person name="Powell A.J."/>
            <person name="Barry K."/>
            <person name="Miller A.N."/>
            <person name="Grigoriev I.V."/>
            <person name="Debuchy R."/>
            <person name="Gladieux P."/>
            <person name="Hiltunen Thoren M."/>
            <person name="Johannesson H."/>
        </authorList>
    </citation>
    <scope>NUCLEOTIDE SEQUENCE</scope>
    <source>
        <strain evidence="2">CBS 958.72</strain>
    </source>
</reference>
<dbReference type="EMBL" id="JAULSN010000001">
    <property type="protein sequence ID" value="KAK3383478.1"/>
    <property type="molecule type" value="Genomic_DNA"/>
</dbReference>
<keyword evidence="3" id="KW-1185">Reference proteome</keyword>
<dbReference type="Proteomes" id="UP001287356">
    <property type="component" value="Unassembled WGS sequence"/>
</dbReference>
<dbReference type="PANTHER" id="PTHR42791:SF1">
    <property type="entry name" value="N-ACETYLTRANSFERASE DOMAIN-CONTAINING PROTEIN"/>
    <property type="match status" value="1"/>
</dbReference>